<gene>
    <name evidence="3" type="ORF">Esi_0156_0024</name>
</gene>
<dbReference type="OrthoDB" id="74624at2759"/>
<organism evidence="3 4">
    <name type="scientific">Ectocarpus siliculosus</name>
    <name type="common">Brown alga</name>
    <name type="synonym">Conferva siliculosa</name>
    <dbReference type="NCBI Taxonomy" id="2880"/>
    <lineage>
        <taxon>Eukaryota</taxon>
        <taxon>Sar</taxon>
        <taxon>Stramenopiles</taxon>
        <taxon>Ochrophyta</taxon>
        <taxon>PX clade</taxon>
        <taxon>Phaeophyceae</taxon>
        <taxon>Ectocarpales</taxon>
        <taxon>Ectocarpaceae</taxon>
        <taxon>Ectocarpus</taxon>
    </lineage>
</organism>
<protein>
    <submittedName>
        <fullName evidence="3">Mar14 transposase</fullName>
    </submittedName>
</protein>
<dbReference type="GO" id="GO:0003723">
    <property type="term" value="F:RNA binding"/>
    <property type="evidence" value="ECO:0007669"/>
    <property type="project" value="UniProtKB-UniRule"/>
</dbReference>
<reference evidence="3 4" key="1">
    <citation type="journal article" date="2010" name="Nature">
        <title>The Ectocarpus genome and the independent evolution of multicellularity in brown algae.</title>
        <authorList>
            <person name="Cock J.M."/>
            <person name="Sterck L."/>
            <person name="Rouze P."/>
            <person name="Scornet D."/>
            <person name="Allen A.E."/>
            <person name="Amoutzias G."/>
            <person name="Anthouard V."/>
            <person name="Artiguenave F."/>
            <person name="Aury J.M."/>
            <person name="Badger J.H."/>
            <person name="Beszteri B."/>
            <person name="Billiau K."/>
            <person name="Bonnet E."/>
            <person name="Bothwell J.H."/>
            <person name="Bowler C."/>
            <person name="Boyen C."/>
            <person name="Brownlee C."/>
            <person name="Carrano C.J."/>
            <person name="Charrier B."/>
            <person name="Cho G.Y."/>
            <person name="Coelho S.M."/>
            <person name="Collen J."/>
            <person name="Corre E."/>
            <person name="Da Silva C."/>
            <person name="Delage L."/>
            <person name="Delaroque N."/>
            <person name="Dittami S.M."/>
            <person name="Doulbeau S."/>
            <person name="Elias M."/>
            <person name="Farnham G."/>
            <person name="Gachon C.M."/>
            <person name="Gschloessl B."/>
            <person name="Heesch S."/>
            <person name="Jabbari K."/>
            <person name="Jubin C."/>
            <person name="Kawai H."/>
            <person name="Kimura K."/>
            <person name="Kloareg B."/>
            <person name="Kupper F.C."/>
            <person name="Lang D."/>
            <person name="Le Bail A."/>
            <person name="Leblanc C."/>
            <person name="Lerouge P."/>
            <person name="Lohr M."/>
            <person name="Lopez P.J."/>
            <person name="Martens C."/>
            <person name="Maumus F."/>
            <person name="Michel G."/>
            <person name="Miranda-Saavedra D."/>
            <person name="Morales J."/>
            <person name="Moreau H."/>
            <person name="Motomura T."/>
            <person name="Nagasato C."/>
            <person name="Napoli C.A."/>
            <person name="Nelson D.R."/>
            <person name="Nyvall-Collen P."/>
            <person name="Peters A.F."/>
            <person name="Pommier C."/>
            <person name="Potin P."/>
            <person name="Poulain J."/>
            <person name="Quesneville H."/>
            <person name="Read B."/>
            <person name="Rensing S.A."/>
            <person name="Ritter A."/>
            <person name="Rousvoal S."/>
            <person name="Samanta M."/>
            <person name="Samson G."/>
            <person name="Schroeder D.C."/>
            <person name="Segurens B."/>
            <person name="Strittmatter M."/>
            <person name="Tonon T."/>
            <person name="Tregear J.W."/>
            <person name="Valentin K."/>
            <person name="von Dassow P."/>
            <person name="Yamagishi T."/>
            <person name="Van de Peer Y."/>
            <person name="Wincker P."/>
        </authorList>
    </citation>
    <scope>NUCLEOTIDE SEQUENCE [LARGE SCALE GENOMIC DNA]</scope>
    <source>
        <strain evidence="4">Ec32 / CCAP1310/4</strain>
    </source>
</reference>
<proteinExistence type="predicted"/>
<dbReference type="PANTHER" id="PTHR47169">
    <property type="entry name" value="OS01G0541250 PROTEIN"/>
    <property type="match status" value="1"/>
</dbReference>
<dbReference type="Gene3D" id="3.30.420.10">
    <property type="entry name" value="Ribonuclease H-like superfamily/Ribonuclease H"/>
    <property type="match status" value="1"/>
</dbReference>
<name>D7FL97_ECTSI</name>
<dbReference type="EMBL" id="FN649760">
    <property type="protein sequence ID" value="CBJ29668.1"/>
    <property type="molecule type" value="Genomic_DNA"/>
</dbReference>
<dbReference type="InterPro" id="IPR001478">
    <property type="entry name" value="PDZ"/>
</dbReference>
<evidence type="ECO:0000313" key="4">
    <source>
        <dbReference type="Proteomes" id="UP000002630"/>
    </source>
</evidence>
<dbReference type="AlphaFoldDB" id="D7FL97"/>
<evidence type="ECO:0000256" key="1">
    <source>
        <dbReference type="PROSITE-ProRule" id="PRU00117"/>
    </source>
</evidence>
<sequence length="445" mass="47934">MTTVELLQQLVQRCGLPPDTPIHTFPPPAPPSKISKRRGVIVEAAFADLAVLVVALAVSPDGKLGISLRDGERGTPIVGRGRVDGLLEAGDEIIAVDEHNLQHLAYGEVVELLRSVALGILERPPGHGHCMELRVLRSRCTNLTVPRDTVGNVVGTGGSNFKILRALLGVPLVLRGASTVAFPLGEDDEKWIFTKESDLLVCSRVDSIVALARSVLWSVTNGGLFVLHGANSKWINHSRFQDIEEKYGTTILHIGFLDTTSDDPFARSSCLKVLLKPTLGRNPKIREALLSCVTHPARAPERNPGETLSGMAMDGVELVPPRRIAQPPNSPDTNILDPGFFAAIQSLQDRTRARTIDDLLREVEIAWAATDPAKLGKVWTSLQACMEQTLLCDGDNTYKLPHLSKDAAARAGTPIAKRYPVSDEAWLKGTGALAALEGQGAAAGW</sequence>
<keyword evidence="1" id="KW-0694">RNA-binding</keyword>
<dbReference type="Gene3D" id="2.30.42.10">
    <property type="match status" value="1"/>
</dbReference>
<evidence type="ECO:0000313" key="3">
    <source>
        <dbReference type="EMBL" id="CBJ29668.1"/>
    </source>
</evidence>
<dbReference type="InterPro" id="IPR036034">
    <property type="entry name" value="PDZ_sf"/>
</dbReference>
<keyword evidence="4" id="KW-1185">Reference proteome</keyword>
<feature type="domain" description="PDZ" evidence="2">
    <location>
        <begin position="53"/>
        <end position="115"/>
    </location>
</feature>
<dbReference type="InterPro" id="IPR036397">
    <property type="entry name" value="RNaseH_sf"/>
</dbReference>
<dbReference type="InParanoid" id="D7FL97"/>
<dbReference type="PROSITE" id="PS50106">
    <property type="entry name" value="PDZ"/>
    <property type="match status" value="1"/>
</dbReference>
<dbReference type="CDD" id="cd00136">
    <property type="entry name" value="PDZ_canonical"/>
    <property type="match status" value="1"/>
</dbReference>
<evidence type="ECO:0000259" key="2">
    <source>
        <dbReference type="PROSITE" id="PS50106"/>
    </source>
</evidence>
<dbReference type="Proteomes" id="UP000002630">
    <property type="component" value="Unassembled WGS sequence"/>
</dbReference>
<dbReference type="PROSITE" id="PS50084">
    <property type="entry name" value="KH_TYPE_1"/>
    <property type="match status" value="1"/>
</dbReference>
<accession>D7FL97</accession>
<dbReference type="SUPFAM" id="SSF50156">
    <property type="entry name" value="PDZ domain-like"/>
    <property type="match status" value="1"/>
</dbReference>